<dbReference type="Proteomes" id="UP001305928">
    <property type="component" value="Chromosome"/>
</dbReference>
<feature type="domain" description="HhH-GPD" evidence="5">
    <location>
        <begin position="135"/>
        <end position="293"/>
    </location>
</feature>
<dbReference type="Gene3D" id="3.30.310.20">
    <property type="entry name" value="DNA-3-methyladenine glycosylase AlkA, N-terminal domain"/>
    <property type="match status" value="1"/>
</dbReference>
<dbReference type="CDD" id="cd00056">
    <property type="entry name" value="ENDO3c"/>
    <property type="match status" value="1"/>
</dbReference>
<dbReference type="SMART" id="SM00478">
    <property type="entry name" value="ENDO3c"/>
    <property type="match status" value="1"/>
</dbReference>
<gene>
    <name evidence="7" type="ORF">SBP02_12200</name>
</gene>
<evidence type="ECO:0000259" key="5">
    <source>
        <dbReference type="SMART" id="SM00478"/>
    </source>
</evidence>
<keyword evidence="3" id="KW-0227">DNA damage</keyword>
<protein>
    <recommendedName>
        <fullName evidence="2">DNA-3-methyladenine glycosylase II</fullName>
        <ecNumber evidence="2">3.2.2.21</ecNumber>
    </recommendedName>
</protein>
<dbReference type="PANTHER" id="PTHR43003">
    <property type="entry name" value="DNA-3-METHYLADENINE GLYCOSYLASE"/>
    <property type="match status" value="1"/>
</dbReference>
<dbReference type="InterPro" id="IPR010316">
    <property type="entry name" value="AlkA_N"/>
</dbReference>
<proteinExistence type="predicted"/>
<reference evidence="7 8" key="1">
    <citation type="submission" date="2023-11" db="EMBL/GenBank/DDBJ databases">
        <title>Complete genome of Pseudomonas benzenivorans BA3361.</title>
        <authorList>
            <person name="Shin S.Y."/>
            <person name="Song J."/>
            <person name="Kang H."/>
        </authorList>
    </citation>
    <scope>NUCLEOTIDE SEQUENCE [LARGE SCALE GENOMIC DNA]</scope>
    <source>
        <strain evidence="7 8">HNIBRBA3361</strain>
    </source>
</reference>
<accession>A0ABZ0PRN5</accession>
<dbReference type="EMBL" id="CP137892">
    <property type="protein sequence ID" value="WPC03546.1"/>
    <property type="molecule type" value="Genomic_DNA"/>
</dbReference>
<evidence type="ECO:0000313" key="7">
    <source>
        <dbReference type="EMBL" id="WPC03546.1"/>
    </source>
</evidence>
<comment type="catalytic activity">
    <reaction evidence="1">
        <text>Hydrolysis of alkylated DNA, releasing 3-methyladenine, 3-methylguanine, 7-methylguanine and 7-methyladenine.</text>
        <dbReference type="EC" id="3.2.2.21"/>
    </reaction>
</comment>
<dbReference type="SUPFAM" id="SSF55945">
    <property type="entry name" value="TATA-box binding protein-like"/>
    <property type="match status" value="1"/>
</dbReference>
<evidence type="ECO:0000256" key="2">
    <source>
        <dbReference type="ARBA" id="ARBA00012000"/>
    </source>
</evidence>
<dbReference type="SUPFAM" id="SSF48150">
    <property type="entry name" value="DNA-glycosylase"/>
    <property type="match status" value="1"/>
</dbReference>
<dbReference type="RefSeq" id="WP_318642048.1">
    <property type="nucleotide sequence ID" value="NZ_CP137892.1"/>
</dbReference>
<evidence type="ECO:0000313" key="8">
    <source>
        <dbReference type="Proteomes" id="UP001305928"/>
    </source>
</evidence>
<dbReference type="InterPro" id="IPR003265">
    <property type="entry name" value="HhH-GPD_domain"/>
</dbReference>
<evidence type="ECO:0000256" key="3">
    <source>
        <dbReference type="ARBA" id="ARBA00022763"/>
    </source>
</evidence>
<dbReference type="PANTHER" id="PTHR43003:SF13">
    <property type="entry name" value="DNA-3-METHYLADENINE GLYCOSYLASE 2"/>
    <property type="match status" value="1"/>
</dbReference>
<keyword evidence="8" id="KW-1185">Reference proteome</keyword>
<dbReference type="InterPro" id="IPR037046">
    <property type="entry name" value="AlkA_N_sf"/>
</dbReference>
<evidence type="ECO:0000256" key="1">
    <source>
        <dbReference type="ARBA" id="ARBA00000086"/>
    </source>
</evidence>
<sequence>MTETTPAPLRLPYQPPWHWQQFHDHHALRALPGVERLDAEGYSRSFRLDGVCGWFAVSPLPAEPALQLRHSASAGACLPALVARVRRMFDLDAEPLRIAAHFAADAQLGPLVARNPGLRLPTAFDPFEQAVRAIVGQQVTVKAAVTIAGRLVARLGEPLAQAPDAAIARLFPSAAALAKAKLDGIGMPGKRVQTLQHFAAQVASGALRLDLEDGREALIERLCALPGIGPWTAEYIALRAFGEADAFPANDLGLLKAPLWGAGGIAAKQLKARAEAWRPWRAYAAAHLWHNYAGG</sequence>
<dbReference type="Gene3D" id="1.10.340.30">
    <property type="entry name" value="Hypothetical protein, domain 2"/>
    <property type="match status" value="1"/>
</dbReference>
<dbReference type="InterPro" id="IPR023170">
    <property type="entry name" value="HhH_base_excis_C"/>
</dbReference>
<evidence type="ECO:0000256" key="4">
    <source>
        <dbReference type="ARBA" id="ARBA00023204"/>
    </source>
</evidence>
<organism evidence="7 8">
    <name type="scientific">Pseudomonas benzenivorans</name>
    <dbReference type="NCBI Taxonomy" id="556533"/>
    <lineage>
        <taxon>Bacteria</taxon>
        <taxon>Pseudomonadati</taxon>
        <taxon>Pseudomonadota</taxon>
        <taxon>Gammaproteobacteria</taxon>
        <taxon>Pseudomonadales</taxon>
        <taxon>Pseudomonadaceae</taxon>
        <taxon>Pseudomonas</taxon>
    </lineage>
</organism>
<dbReference type="InterPro" id="IPR011257">
    <property type="entry name" value="DNA_glycosylase"/>
</dbReference>
<keyword evidence="4" id="KW-0234">DNA repair</keyword>
<dbReference type="InterPro" id="IPR051912">
    <property type="entry name" value="Alkylbase_DNA_Glycosylase/TA"/>
</dbReference>
<name>A0ABZ0PRN5_9PSED</name>
<dbReference type="SMART" id="SM01009">
    <property type="entry name" value="AlkA_N"/>
    <property type="match status" value="1"/>
</dbReference>
<dbReference type="Gene3D" id="1.10.1670.10">
    <property type="entry name" value="Helix-hairpin-Helix base-excision DNA repair enzymes (C-terminal)"/>
    <property type="match status" value="1"/>
</dbReference>
<evidence type="ECO:0000259" key="6">
    <source>
        <dbReference type="SMART" id="SM01009"/>
    </source>
</evidence>
<feature type="domain" description="DNA-3-methyladenine glycosylase AlkA N-terminal" evidence="6">
    <location>
        <begin position="8"/>
        <end position="125"/>
    </location>
</feature>
<dbReference type="Pfam" id="PF06029">
    <property type="entry name" value="AlkA_N"/>
    <property type="match status" value="1"/>
</dbReference>
<dbReference type="Pfam" id="PF00730">
    <property type="entry name" value="HhH-GPD"/>
    <property type="match status" value="1"/>
</dbReference>
<dbReference type="EC" id="3.2.2.21" evidence="2"/>